<evidence type="ECO:0000313" key="3">
    <source>
        <dbReference type="Proteomes" id="UP000038802"/>
    </source>
</evidence>
<evidence type="ECO:0000313" key="1">
    <source>
        <dbReference type="EMBL" id="COW41876.1"/>
    </source>
</evidence>
<gene>
    <name evidence="1" type="ORF">ERS007703_03614</name>
    <name evidence="2" type="ORF">ERS007739_02671</name>
</gene>
<dbReference type="EMBL" id="CSAE01000512">
    <property type="protein sequence ID" value="COW41876.1"/>
    <property type="molecule type" value="Genomic_DNA"/>
</dbReference>
<proteinExistence type="predicted"/>
<evidence type="ECO:0000313" key="2">
    <source>
        <dbReference type="EMBL" id="COY47915.1"/>
    </source>
</evidence>
<sequence length="46" mass="5176">MMRPMVVWLPTAWARTTTRPRTTTEPACTRVPTTTLTGRFSPVIAD</sequence>
<dbReference type="Proteomes" id="UP000038802">
    <property type="component" value="Unassembled WGS sequence"/>
</dbReference>
<evidence type="ECO:0000313" key="4">
    <source>
        <dbReference type="Proteomes" id="UP000039021"/>
    </source>
</evidence>
<organism evidence="1 3">
    <name type="scientific">Mycobacterium tuberculosis</name>
    <dbReference type="NCBI Taxonomy" id="1773"/>
    <lineage>
        <taxon>Bacteria</taxon>
        <taxon>Bacillati</taxon>
        <taxon>Actinomycetota</taxon>
        <taxon>Actinomycetes</taxon>
        <taxon>Mycobacteriales</taxon>
        <taxon>Mycobacteriaceae</taxon>
        <taxon>Mycobacterium</taxon>
        <taxon>Mycobacterium tuberculosis complex</taxon>
    </lineage>
</organism>
<reference evidence="1" key="3">
    <citation type="submission" date="2015-03" db="EMBL/GenBank/DDBJ databases">
        <authorList>
            <person name="Murphy D."/>
        </authorList>
    </citation>
    <scope>NUCLEOTIDE SEQUENCE [LARGE SCALE GENOMIC DNA]</scope>
    <source>
        <strain evidence="1">K00500041</strain>
    </source>
</reference>
<protein>
    <submittedName>
        <fullName evidence="1">Uncharacterized protein</fullName>
    </submittedName>
</protein>
<dbReference type="EMBL" id="CSBK01001254">
    <property type="protein sequence ID" value="COY47915.1"/>
    <property type="molecule type" value="Genomic_DNA"/>
</dbReference>
<reference evidence="2" key="2">
    <citation type="submission" date="2015-03" db="EMBL/GenBank/DDBJ databases">
        <authorList>
            <consortium name="Pathogen Informatics"/>
            <person name="Murphy D."/>
        </authorList>
    </citation>
    <scope>NUCLEOTIDE SEQUENCE</scope>
    <source>
        <strain evidence="2">N09902308</strain>
    </source>
</reference>
<dbReference type="AlphaFoldDB" id="A0A0U0S489"/>
<accession>A0A0U0S489</accession>
<dbReference type="Proteomes" id="UP000039021">
    <property type="component" value="Unassembled WGS sequence"/>
</dbReference>
<reference evidence="3 4" key="1">
    <citation type="submission" date="2015-03" db="EMBL/GenBank/DDBJ databases">
        <authorList>
            <consortium name="Pathogen Informatics"/>
        </authorList>
    </citation>
    <scope>NUCLEOTIDE SEQUENCE [LARGE SCALE GENOMIC DNA]</scope>
    <source>
        <strain evidence="3">K00500041</strain>
        <strain evidence="4">N09902308</strain>
    </source>
</reference>
<name>A0A0U0S489_MYCTX</name>